<accession>A0A8I5TK38</accession>
<organism evidence="2 3">
    <name type="scientific">Pongo abelii</name>
    <name type="common">Sumatran orangutan</name>
    <name type="synonym">Pongo pygmaeus abelii</name>
    <dbReference type="NCBI Taxonomy" id="9601"/>
    <lineage>
        <taxon>Eukaryota</taxon>
        <taxon>Metazoa</taxon>
        <taxon>Chordata</taxon>
        <taxon>Craniata</taxon>
        <taxon>Vertebrata</taxon>
        <taxon>Euteleostomi</taxon>
        <taxon>Mammalia</taxon>
        <taxon>Eutheria</taxon>
        <taxon>Euarchontoglires</taxon>
        <taxon>Primates</taxon>
        <taxon>Haplorrhini</taxon>
        <taxon>Catarrhini</taxon>
        <taxon>Hominidae</taxon>
        <taxon>Pongo</taxon>
    </lineage>
</organism>
<keyword evidence="3" id="KW-1185">Reference proteome</keyword>
<dbReference type="AlphaFoldDB" id="A0A8I5TK38"/>
<reference evidence="2" key="2">
    <citation type="submission" date="2025-08" db="UniProtKB">
        <authorList>
            <consortium name="Ensembl"/>
        </authorList>
    </citation>
    <scope>IDENTIFICATION</scope>
</reference>
<evidence type="ECO:0000259" key="1">
    <source>
        <dbReference type="Pfam" id="PF03184"/>
    </source>
</evidence>
<dbReference type="InterPro" id="IPR004875">
    <property type="entry name" value="DDE_SF_endonuclease_dom"/>
</dbReference>
<reference evidence="2" key="3">
    <citation type="submission" date="2025-09" db="UniProtKB">
        <authorList>
            <consortium name="Ensembl"/>
        </authorList>
    </citation>
    <scope>IDENTIFICATION</scope>
</reference>
<reference evidence="2 3" key="1">
    <citation type="submission" date="2008-02" db="EMBL/GenBank/DDBJ databases">
        <title>A 6x draft sequence assembly of the Pongo pygmaeus abelii genome.</title>
        <authorList>
            <person name="Wilson R.K."/>
            <person name="Mardis E."/>
        </authorList>
    </citation>
    <scope>NUCLEOTIDE SEQUENCE [LARGE SCALE GENOMIC DNA]</scope>
</reference>
<dbReference type="GeneTree" id="ENSGT00940000164415"/>
<evidence type="ECO:0000313" key="3">
    <source>
        <dbReference type="Proteomes" id="UP000001595"/>
    </source>
</evidence>
<proteinExistence type="predicted"/>
<dbReference type="Pfam" id="PF03184">
    <property type="entry name" value="DDE_1"/>
    <property type="match status" value="1"/>
</dbReference>
<dbReference type="Proteomes" id="UP000001595">
    <property type="component" value="Chromosome 8"/>
</dbReference>
<dbReference type="Ensembl" id="ENSPPYT00000051610.1">
    <property type="protein sequence ID" value="ENSPPYP00000036399.1"/>
    <property type="gene ID" value="ENSPPYG00000036181.1"/>
</dbReference>
<sequence>MNVVFLPANKESIQQLLDQGVILTFESYYLINIFCKSIGALGIDSSDGPGQSELKILWKGFTILDATKNTHGTGQREVKPELQPLFLLVERPSYAPPPTPAPATQMPSTPGFVRYNPYSHLTYNNYRLGGNPGTNSQLLVACGEISLVKKSKNI</sequence>
<name>A0A8I5TK38_PONAB</name>
<dbReference type="GO" id="GO:0003676">
    <property type="term" value="F:nucleic acid binding"/>
    <property type="evidence" value="ECO:0007669"/>
    <property type="project" value="InterPro"/>
</dbReference>
<feature type="domain" description="DDE-1" evidence="1">
    <location>
        <begin position="2"/>
        <end position="71"/>
    </location>
</feature>
<evidence type="ECO:0000313" key="2">
    <source>
        <dbReference type="Ensembl" id="ENSPPYP00000036399.1"/>
    </source>
</evidence>
<protein>
    <recommendedName>
        <fullName evidence="1">DDE-1 domain-containing protein</fullName>
    </recommendedName>
</protein>